<feature type="compositionally biased region" description="Basic and acidic residues" evidence="1">
    <location>
        <begin position="55"/>
        <end position="65"/>
    </location>
</feature>
<proteinExistence type="predicted"/>
<feature type="compositionally biased region" description="Basic and acidic residues" evidence="1">
    <location>
        <begin position="72"/>
        <end position="82"/>
    </location>
</feature>
<dbReference type="EMBL" id="KV417543">
    <property type="protein sequence ID" value="KZP21937.1"/>
    <property type="molecule type" value="Genomic_DNA"/>
</dbReference>
<dbReference type="Proteomes" id="UP000076532">
    <property type="component" value="Unassembled WGS sequence"/>
</dbReference>
<evidence type="ECO:0000256" key="1">
    <source>
        <dbReference type="SAM" id="MobiDB-lite"/>
    </source>
</evidence>
<reference evidence="2 3" key="1">
    <citation type="journal article" date="2016" name="Mol. Biol. Evol.">
        <title>Comparative Genomics of Early-Diverging Mushroom-Forming Fungi Provides Insights into the Origins of Lignocellulose Decay Capabilities.</title>
        <authorList>
            <person name="Nagy L.G."/>
            <person name="Riley R."/>
            <person name="Tritt A."/>
            <person name="Adam C."/>
            <person name="Daum C."/>
            <person name="Floudas D."/>
            <person name="Sun H."/>
            <person name="Yadav J.S."/>
            <person name="Pangilinan J."/>
            <person name="Larsson K.H."/>
            <person name="Matsuura K."/>
            <person name="Barry K."/>
            <person name="Labutti K."/>
            <person name="Kuo R."/>
            <person name="Ohm R.A."/>
            <person name="Bhattacharya S.S."/>
            <person name="Shirouzu T."/>
            <person name="Yoshinaga Y."/>
            <person name="Martin F.M."/>
            <person name="Grigoriev I.V."/>
            <person name="Hibbett D.S."/>
        </authorList>
    </citation>
    <scope>NUCLEOTIDE SEQUENCE [LARGE SCALE GENOMIC DNA]</scope>
    <source>
        <strain evidence="2 3">CBS 109695</strain>
    </source>
</reference>
<feature type="compositionally biased region" description="Polar residues" evidence="1">
    <location>
        <begin position="1"/>
        <end position="10"/>
    </location>
</feature>
<keyword evidence="3" id="KW-1185">Reference proteome</keyword>
<dbReference type="AlphaFoldDB" id="A0A166KID5"/>
<accession>A0A166KID5</accession>
<evidence type="ECO:0000313" key="2">
    <source>
        <dbReference type="EMBL" id="KZP21937.1"/>
    </source>
</evidence>
<organism evidence="2 3">
    <name type="scientific">Athelia psychrophila</name>
    <dbReference type="NCBI Taxonomy" id="1759441"/>
    <lineage>
        <taxon>Eukaryota</taxon>
        <taxon>Fungi</taxon>
        <taxon>Dikarya</taxon>
        <taxon>Basidiomycota</taxon>
        <taxon>Agaricomycotina</taxon>
        <taxon>Agaricomycetes</taxon>
        <taxon>Agaricomycetidae</taxon>
        <taxon>Atheliales</taxon>
        <taxon>Atheliaceae</taxon>
        <taxon>Athelia</taxon>
    </lineage>
</organism>
<gene>
    <name evidence="2" type="ORF">FIBSPDRAFT_860097</name>
</gene>
<sequence>MLAPTATSHGQPMRRAHTHTRPDAQESPTPVRSAGAMHAPYQMAPYPNPSTSARNADHRERDEPSRKRRRTQPHEPPSKRESTSASAGLRIRLPAARPIHRADAGGVGVDVRV</sequence>
<protein>
    <submittedName>
        <fullName evidence="2">Uncharacterized protein</fullName>
    </submittedName>
</protein>
<feature type="region of interest" description="Disordered" evidence="1">
    <location>
        <begin position="1"/>
        <end position="113"/>
    </location>
</feature>
<name>A0A166KID5_9AGAM</name>
<evidence type="ECO:0000313" key="3">
    <source>
        <dbReference type="Proteomes" id="UP000076532"/>
    </source>
</evidence>